<organism evidence="3 4">
    <name type="scientific">Shimia haliotis</name>
    <dbReference type="NCBI Taxonomy" id="1280847"/>
    <lineage>
        <taxon>Bacteria</taxon>
        <taxon>Pseudomonadati</taxon>
        <taxon>Pseudomonadota</taxon>
        <taxon>Alphaproteobacteria</taxon>
        <taxon>Rhodobacterales</taxon>
        <taxon>Roseobacteraceae</taxon>
    </lineage>
</organism>
<dbReference type="STRING" id="1280847.SAMN04488036_101903"/>
<evidence type="ECO:0000259" key="2">
    <source>
        <dbReference type="Pfam" id="PF12850"/>
    </source>
</evidence>
<dbReference type="Gene3D" id="3.60.21.10">
    <property type="match status" value="1"/>
</dbReference>
<gene>
    <name evidence="3" type="ORF">SAMN04488036_101903</name>
</gene>
<dbReference type="InterPro" id="IPR011152">
    <property type="entry name" value="Pesterase_MJ0912"/>
</dbReference>
<proteinExistence type="inferred from homology"/>
<sequence length="272" mass="28585">MKIEDLGNLRGDVLLFGGPYSNLQATEAVFIEAAARGVAAENVICTGDVVAYCAKPAETVALVRASGIAVVAGNCERQLAAGAMDCGCGFEAGTTCDLLSAGWYAHADQAIGTEDRAWMADLPDVVVFNHTDRRVAVIHGGVTDIARFLWSVSDEAAFGEEVALLRAEVGDVDIVVAGHSGLAFEREVAGVRWINAGVIGMPPHDGTQDTAFAVLSERGVALLSLRYDAEAAFADMQKAGLRQGYDRALLSGRWPSEDVLPDQLHLGPLASG</sequence>
<dbReference type="Pfam" id="PF12850">
    <property type="entry name" value="Metallophos_2"/>
    <property type="match status" value="1"/>
</dbReference>
<reference evidence="4" key="1">
    <citation type="submission" date="2016-10" db="EMBL/GenBank/DDBJ databases">
        <authorList>
            <person name="Varghese N."/>
            <person name="Submissions S."/>
        </authorList>
    </citation>
    <scope>NUCLEOTIDE SEQUENCE [LARGE SCALE GENOMIC DNA]</scope>
    <source>
        <strain evidence="4">DSM 28453</strain>
    </source>
</reference>
<dbReference type="PIRSF" id="PIRSF000883">
    <property type="entry name" value="Pesterase_MJ0912"/>
    <property type="match status" value="1"/>
</dbReference>
<dbReference type="RefSeq" id="WP_093320740.1">
    <property type="nucleotide sequence ID" value="NZ_FOSZ01000001.1"/>
</dbReference>
<keyword evidence="4" id="KW-1185">Reference proteome</keyword>
<feature type="domain" description="Calcineurin-like phosphoesterase" evidence="2">
    <location>
        <begin position="35"/>
        <end position="213"/>
    </location>
</feature>
<dbReference type="InterPro" id="IPR029052">
    <property type="entry name" value="Metallo-depent_PP-like"/>
</dbReference>
<dbReference type="Proteomes" id="UP000198851">
    <property type="component" value="Unassembled WGS sequence"/>
</dbReference>
<dbReference type="SUPFAM" id="SSF56300">
    <property type="entry name" value="Metallo-dependent phosphatases"/>
    <property type="match status" value="1"/>
</dbReference>
<dbReference type="OrthoDB" id="9813918at2"/>
<evidence type="ECO:0000313" key="4">
    <source>
        <dbReference type="Proteomes" id="UP000198851"/>
    </source>
</evidence>
<dbReference type="AlphaFoldDB" id="A0A1I4BBE7"/>
<protein>
    <submittedName>
        <fullName evidence="3">Calcineurin-like phosphoesterase superfamily domain-containing protein</fullName>
    </submittedName>
</protein>
<evidence type="ECO:0000256" key="1">
    <source>
        <dbReference type="ARBA" id="ARBA00008950"/>
    </source>
</evidence>
<dbReference type="EMBL" id="FOSZ01000001">
    <property type="protein sequence ID" value="SFK65447.1"/>
    <property type="molecule type" value="Genomic_DNA"/>
</dbReference>
<dbReference type="InterPro" id="IPR024654">
    <property type="entry name" value="Calcineurin-like_PHP_lpxH"/>
</dbReference>
<accession>A0A1I4BBE7</accession>
<evidence type="ECO:0000313" key="3">
    <source>
        <dbReference type="EMBL" id="SFK65447.1"/>
    </source>
</evidence>
<comment type="similarity">
    <text evidence="1">Belongs to the metallophosphoesterase superfamily. YfcE family.</text>
</comment>
<name>A0A1I4BBE7_9RHOB</name>